<reference evidence="7 10" key="3">
    <citation type="journal article" date="2017" name="Nat. Microbiol.">
        <title>Natural product diversity associated with the nematode symbionts Photorhabdus and Xenorhabdus.</title>
        <authorList>
            <person name="Tobias N.J."/>
            <person name="Wolff H."/>
            <person name="Djahanschiri B."/>
            <person name="Grundmann F."/>
            <person name="Kronenwerth M."/>
            <person name="Shi Y.M."/>
            <person name="Simonyi S."/>
            <person name="Grun P."/>
            <person name="Shapiro-Ilan D."/>
            <person name="Pidot S.J."/>
            <person name="Stinear T.P."/>
            <person name="Ebersberger I."/>
            <person name="Bode H.B."/>
        </authorList>
    </citation>
    <scope>NUCLEOTIDE SEQUENCE [LARGE SCALE GENOMIC DNA]</scope>
    <source>
        <strain evidence="7 10">DSM 16336</strain>
    </source>
</reference>
<accession>A0A1N6MUH2</accession>
<dbReference type="AlphaFoldDB" id="A0A1N6MUH2"/>
<keyword evidence="2" id="KW-0479">Metal-binding</keyword>
<sequence>MPIKFSIEKEIFLKDFFEKKPHVFKKSYDSTFISRNEIENIYNRSDLASFEGLKLMYNGILDKDEYLEYYDDLGKTRYRYINSRLYDYLNAGATLVANGIINEPKIDYLAKYCSSFTDSHAFSSLYLAYGEKSSFKPHWDSRDIFVIQLTGKKRWVIYEPSFKNPTYLHQSKDIEHIYPCPSEPYDDFILEEGDVLYLPRGWWHNPLPVGEETIHLSVGIFPPYVPDYLLWLSNKINDFEIGRGSLPRSWEKAKKDVNILSKFISDYLCSENTYNEFLQSFCSEQRTPSKLNLDLFCNSKDKKLSNNACLRINSNNNLSIDNGYVICNGIKLNLDTESIKLLKKVDETPYISLENLLSLFEHKDHDKVKELIYNLGYQNILEIVNEL</sequence>
<evidence type="ECO:0000256" key="3">
    <source>
        <dbReference type="ARBA" id="ARBA00022964"/>
    </source>
</evidence>
<reference evidence="8" key="2">
    <citation type="submission" date="2016-12" db="EMBL/GenBank/DDBJ databases">
        <authorList>
            <person name="Song W.-J."/>
            <person name="Kurnit D.M."/>
        </authorList>
    </citation>
    <scope>NUCLEOTIDE SEQUENCE [LARGE SCALE GENOMIC DNA]</scope>
    <source>
        <strain evidence="8">HGB1681</strain>
    </source>
</reference>
<protein>
    <submittedName>
        <fullName evidence="7">50S ribosomal protein L16 arginine hydroxylase</fullName>
    </submittedName>
</protein>
<dbReference type="InterPro" id="IPR003347">
    <property type="entry name" value="JmjC_dom"/>
</dbReference>
<dbReference type="PROSITE" id="PS51184">
    <property type="entry name" value="JMJC"/>
    <property type="match status" value="1"/>
</dbReference>
<keyword evidence="10" id="KW-1185">Reference proteome</keyword>
<dbReference type="EMBL" id="NIBU01000115">
    <property type="protein sequence ID" value="PHM27391.1"/>
    <property type="molecule type" value="Genomic_DNA"/>
</dbReference>
<evidence type="ECO:0000256" key="4">
    <source>
        <dbReference type="ARBA" id="ARBA00023002"/>
    </source>
</evidence>
<proteinExistence type="predicted"/>
<dbReference type="InterPro" id="IPR046799">
    <property type="entry name" value="ROXA-like_wH"/>
</dbReference>
<dbReference type="PANTHER" id="PTHR13096">
    <property type="entry name" value="MINA53 MYC INDUCED NUCLEAR ANTIGEN"/>
    <property type="match status" value="1"/>
</dbReference>
<dbReference type="Proteomes" id="UP000224871">
    <property type="component" value="Unassembled WGS sequence"/>
</dbReference>
<dbReference type="OrthoDB" id="479699at2"/>
<dbReference type="Gene3D" id="2.60.120.650">
    <property type="entry name" value="Cupin"/>
    <property type="match status" value="1"/>
</dbReference>
<evidence type="ECO:0000313" key="8">
    <source>
        <dbReference type="EMBL" id="SIP72506.1"/>
    </source>
</evidence>
<keyword evidence="3" id="KW-0223">Dioxygenase</keyword>
<keyword evidence="7" id="KW-0687">Ribonucleoprotein</keyword>
<dbReference type="Pfam" id="PF20514">
    <property type="entry name" value="WHD_ROXA"/>
    <property type="match status" value="1"/>
</dbReference>
<dbReference type="GO" id="GO:0051213">
    <property type="term" value="F:dioxygenase activity"/>
    <property type="evidence" value="ECO:0007669"/>
    <property type="project" value="UniProtKB-KW"/>
</dbReference>
<evidence type="ECO:0000313" key="7">
    <source>
        <dbReference type="EMBL" id="PHM27391.1"/>
    </source>
</evidence>
<evidence type="ECO:0000256" key="5">
    <source>
        <dbReference type="ARBA" id="ARBA00023004"/>
    </source>
</evidence>
<keyword evidence="7" id="KW-0689">Ribosomal protein</keyword>
<gene>
    <name evidence="7" type="ORF">Xinn_03980</name>
    <name evidence="8" type="ORF">XIS1_1530003</name>
</gene>
<keyword evidence="5" id="KW-0408">Iron</keyword>
<dbReference type="SMART" id="SM00558">
    <property type="entry name" value="JmjC"/>
    <property type="match status" value="1"/>
</dbReference>
<dbReference type="RefSeq" id="WP_086955745.1">
    <property type="nucleotide sequence ID" value="NZ_CAWNQC010000019.1"/>
</dbReference>
<dbReference type="Pfam" id="PF08007">
    <property type="entry name" value="JmjC_2"/>
    <property type="match status" value="1"/>
</dbReference>
<keyword evidence="4" id="KW-0560">Oxidoreductase</keyword>
<comment type="cofactor">
    <cofactor evidence="1">
        <name>Fe(2+)</name>
        <dbReference type="ChEBI" id="CHEBI:29033"/>
    </cofactor>
</comment>
<feature type="domain" description="JmjC" evidence="6">
    <location>
        <begin position="92"/>
        <end position="237"/>
    </location>
</feature>
<organism evidence="8 9">
    <name type="scientific">Xenorhabdus innexi</name>
    <dbReference type="NCBI Taxonomy" id="290109"/>
    <lineage>
        <taxon>Bacteria</taxon>
        <taxon>Pseudomonadati</taxon>
        <taxon>Pseudomonadota</taxon>
        <taxon>Gammaproteobacteria</taxon>
        <taxon>Enterobacterales</taxon>
        <taxon>Morganellaceae</taxon>
        <taxon>Xenorhabdus</taxon>
    </lineage>
</organism>
<evidence type="ECO:0000259" key="6">
    <source>
        <dbReference type="PROSITE" id="PS51184"/>
    </source>
</evidence>
<dbReference type="Proteomes" id="UP000196435">
    <property type="component" value="Unassembled WGS sequence"/>
</dbReference>
<evidence type="ECO:0000256" key="1">
    <source>
        <dbReference type="ARBA" id="ARBA00001954"/>
    </source>
</evidence>
<reference evidence="9" key="1">
    <citation type="submission" date="2016-12" db="EMBL/GenBank/DDBJ databases">
        <authorList>
            <person name="Gaudriault S."/>
        </authorList>
    </citation>
    <scope>NUCLEOTIDE SEQUENCE [LARGE SCALE GENOMIC DNA]</scope>
    <source>
        <strain evidence="9">HGB1681 (deposited as PTA-6826 in the American Type Culture Collection)</strain>
    </source>
</reference>
<dbReference type="GO" id="GO:0005840">
    <property type="term" value="C:ribosome"/>
    <property type="evidence" value="ECO:0007669"/>
    <property type="project" value="UniProtKB-KW"/>
</dbReference>
<evidence type="ECO:0000313" key="9">
    <source>
        <dbReference type="Proteomes" id="UP000196435"/>
    </source>
</evidence>
<dbReference type="GO" id="GO:0046872">
    <property type="term" value="F:metal ion binding"/>
    <property type="evidence" value="ECO:0007669"/>
    <property type="project" value="UniProtKB-KW"/>
</dbReference>
<evidence type="ECO:0000313" key="10">
    <source>
        <dbReference type="Proteomes" id="UP000224871"/>
    </source>
</evidence>
<evidence type="ECO:0000256" key="2">
    <source>
        <dbReference type="ARBA" id="ARBA00022723"/>
    </source>
</evidence>
<name>A0A1N6MUH2_9GAMM</name>
<dbReference type="InterPro" id="IPR039994">
    <property type="entry name" value="NO66-like"/>
</dbReference>
<dbReference type="PANTHER" id="PTHR13096:SF8">
    <property type="entry name" value="RIBOSOMAL OXYGENASE 1"/>
    <property type="match status" value="1"/>
</dbReference>
<dbReference type="EMBL" id="FTLG01000061">
    <property type="protein sequence ID" value="SIP72506.1"/>
    <property type="molecule type" value="Genomic_DNA"/>
</dbReference>
<dbReference type="SUPFAM" id="SSF51197">
    <property type="entry name" value="Clavaminate synthase-like"/>
    <property type="match status" value="1"/>
</dbReference>